<protein>
    <submittedName>
        <fullName evidence="2">Uncharacterized protein</fullName>
    </submittedName>
</protein>
<gene>
    <name evidence="2" type="ORF">LC0644_1622</name>
</gene>
<dbReference type="Proteomes" id="UP000032552">
    <property type="component" value="Unassembled WGS sequence"/>
</dbReference>
<comment type="caution">
    <text evidence="2">The sequence shown here is derived from an EMBL/GenBank/DDBJ whole genome shotgun (WGS) entry which is preliminary data.</text>
</comment>
<feature type="region of interest" description="Disordered" evidence="1">
    <location>
        <begin position="1"/>
        <end position="26"/>
    </location>
</feature>
<evidence type="ECO:0000256" key="1">
    <source>
        <dbReference type="SAM" id="MobiDB-lite"/>
    </source>
</evidence>
<accession>A0A0C9QEH8</accession>
<reference evidence="3" key="1">
    <citation type="submission" date="2014-05" db="EMBL/GenBank/DDBJ databases">
        <title>Whole genome sequencing of Lactobacillus casei NRIC0644.</title>
        <authorList>
            <person name="Atarashi H."/>
            <person name="Yoshida Y."/>
            <person name="Fujimura S."/>
            <person name="Tanaka N."/>
            <person name="Shiwa Y."/>
            <person name="Yoshikawa H."/>
            <person name="Okada S."/>
            <person name="Nakagawa J."/>
        </authorList>
    </citation>
    <scope>NUCLEOTIDE SEQUENCE [LARGE SCALE GENOMIC DNA]</scope>
    <source>
        <strain evidence="3">NRIC0644</strain>
    </source>
</reference>
<proteinExistence type="predicted"/>
<dbReference type="InterPro" id="IPR035528">
    <property type="entry name" value="DUF5388"/>
</dbReference>
<dbReference type="Pfam" id="PF17363">
    <property type="entry name" value="DUF5388"/>
    <property type="match status" value="1"/>
</dbReference>
<evidence type="ECO:0000313" key="2">
    <source>
        <dbReference type="EMBL" id="GAN37033.1"/>
    </source>
</evidence>
<evidence type="ECO:0000313" key="3">
    <source>
        <dbReference type="Proteomes" id="UP000032552"/>
    </source>
</evidence>
<name>A0A0C9QEH8_LACPA</name>
<organism evidence="2 3">
    <name type="scientific">Lacticaseibacillus paracasei NRIC 0644</name>
    <dbReference type="NCBI Taxonomy" id="1435038"/>
    <lineage>
        <taxon>Bacteria</taxon>
        <taxon>Bacillati</taxon>
        <taxon>Bacillota</taxon>
        <taxon>Bacilli</taxon>
        <taxon>Lactobacillales</taxon>
        <taxon>Lactobacillaceae</taxon>
        <taxon>Lacticaseibacillus</taxon>
    </lineage>
</organism>
<dbReference type="EMBL" id="BAYM01000092">
    <property type="protein sequence ID" value="GAN37033.1"/>
    <property type="molecule type" value="Genomic_DNA"/>
</dbReference>
<dbReference type="RefSeq" id="WP_045627199.1">
    <property type="nucleotide sequence ID" value="NZ_BAYM01000092.1"/>
</dbReference>
<sequence>MSLVQSNRKKKSLDRGAPIKPEHTVSLDDVETIENRKESSNFVPDRVTQYANVRIDNHIRNKLEGLVSLGLAKSQKEAVNNAVEYYISSLSTEDRRAFKTVIETLEGRDVRMASTRKH</sequence>
<dbReference type="AlphaFoldDB" id="A0A0C9QEH8"/>